<dbReference type="Proteomes" id="UP000182110">
    <property type="component" value="Unassembled WGS sequence"/>
</dbReference>
<evidence type="ECO:0000259" key="1">
    <source>
        <dbReference type="PROSITE" id="PS51819"/>
    </source>
</evidence>
<accession>A0AAN2TSS2</accession>
<gene>
    <name evidence="2" type="ORF">BN1180_02661</name>
</gene>
<dbReference type="PANTHER" id="PTHR39175">
    <property type="entry name" value="FAMILY PROTEIN, PUTATIVE (AFU_ORTHOLOGUE AFUA_3G15060)-RELATED"/>
    <property type="match status" value="1"/>
</dbReference>
<dbReference type="Gene3D" id="3.10.180.10">
    <property type="entry name" value="2,3-Dihydroxybiphenyl 1,2-Dioxygenase, domain 1"/>
    <property type="match status" value="1"/>
</dbReference>
<dbReference type="AlphaFoldDB" id="A0AAN2TSS2"/>
<keyword evidence="3" id="KW-1185">Reference proteome</keyword>
<dbReference type="KEGG" id="bsj:UP17_08415"/>
<dbReference type="PROSITE" id="PS51819">
    <property type="entry name" value="VOC"/>
    <property type="match status" value="1"/>
</dbReference>
<dbReference type="EMBL" id="CCXW01000001">
    <property type="protein sequence ID" value="CEG32500.1"/>
    <property type="molecule type" value="Genomic_DNA"/>
</dbReference>
<evidence type="ECO:0000313" key="3">
    <source>
        <dbReference type="Proteomes" id="UP000182110"/>
    </source>
</evidence>
<reference evidence="2 3" key="1">
    <citation type="journal article" date="2014" name="Genome Announc.">
        <title>Genome Sequence of Bacillus simplex Strain P558, Isolated from a Human Fecal Sample.</title>
        <authorList>
            <person name="Croce O."/>
            <person name="Hugon P."/>
            <person name="Lagier J.C."/>
            <person name="Bibi F."/>
            <person name="Robert C."/>
            <person name="Azhar E.I."/>
            <person name="Raoult D."/>
            <person name="Fournier P.E."/>
        </authorList>
    </citation>
    <scope>NUCLEOTIDE SEQUENCE [LARGE SCALE GENOMIC DNA]</scope>
    <source>
        <strain evidence="2 3">P558</strain>
    </source>
</reference>
<dbReference type="RefSeq" id="WP_048687544.1">
    <property type="nucleotide sequence ID" value="NZ_CCXW01000001.1"/>
</dbReference>
<dbReference type="PANTHER" id="PTHR39175:SF1">
    <property type="entry name" value="FAMILY PROTEIN, PUTATIVE (AFU_ORTHOLOGUE AFUA_3G15060)-RELATED"/>
    <property type="match status" value="1"/>
</dbReference>
<comment type="caution">
    <text evidence="2">The sequence shown here is derived from an EMBL/GenBank/DDBJ whole genome shotgun (WGS) entry which is preliminary data.</text>
</comment>
<organism evidence="2 3">
    <name type="scientific">Peribacillus simplex</name>
    <dbReference type="NCBI Taxonomy" id="1478"/>
    <lineage>
        <taxon>Bacteria</taxon>
        <taxon>Bacillati</taxon>
        <taxon>Bacillota</taxon>
        <taxon>Bacilli</taxon>
        <taxon>Bacillales</taxon>
        <taxon>Bacillaceae</taxon>
        <taxon>Peribacillus</taxon>
    </lineage>
</organism>
<evidence type="ECO:0000313" key="2">
    <source>
        <dbReference type="EMBL" id="CEG32500.1"/>
    </source>
</evidence>
<dbReference type="InterPro" id="IPR029068">
    <property type="entry name" value="Glyas_Bleomycin-R_OHBP_Dase"/>
</dbReference>
<dbReference type="SUPFAM" id="SSF54593">
    <property type="entry name" value="Glyoxalase/Bleomycin resistance protein/Dihydroxybiphenyl dioxygenase"/>
    <property type="match status" value="1"/>
</dbReference>
<dbReference type="InterPro" id="IPR037523">
    <property type="entry name" value="VOC_core"/>
</dbReference>
<name>A0AAN2TSS2_9BACI</name>
<protein>
    <submittedName>
        <fullName evidence="2">Glyoxalase/bleomycin resistance protein/dioxygenase</fullName>
    </submittedName>
</protein>
<sequence>MIKGLHHVQITIPKETEEKAKNFYCGILGLQEIEKPESLKGRGGFWLKVGDKDVHIGTEDDFDRLKTKAHIAYEVEDISYWKNRLTKENIQILDGVPIPNFERFEFRDPFGNRVEMIQNLNL</sequence>
<dbReference type="InterPro" id="IPR004360">
    <property type="entry name" value="Glyas_Fos-R_dOase_dom"/>
</dbReference>
<proteinExistence type="predicted"/>
<dbReference type="GeneID" id="72370730"/>
<feature type="domain" description="VOC" evidence="1">
    <location>
        <begin position="4"/>
        <end position="119"/>
    </location>
</feature>
<dbReference type="Pfam" id="PF00903">
    <property type="entry name" value="Glyoxalase"/>
    <property type="match status" value="1"/>
</dbReference>